<sequence>MFSLPLFLCLVALIAFVHCFALTRAQPAECLAPQRRLIEEYKAFHNANKFSPDAQYLVHACWGGSCSGTGDRIRGALWLLRVAIAHKKILLVDWTKPAPLTDFLVPNEIDWSFSGLDPALFRIANTLDMDDFNDAVYRQVPAALERFRATKVYATSSNEQFEVNGMVGITPVLEFFADGACYFNFLFKPHPAIVARGDAHLQQLYGSASVDYVAWHWRHFDADERSESPVMVSELTRVLNAAARLGSDLGLDLDQRPVLLITDFNIAQGSAIWPFGWAGPDY</sequence>
<protein>
    <submittedName>
        <fullName evidence="2">Uncharacterized protein</fullName>
    </submittedName>
</protein>
<dbReference type="OrthoDB" id="524569at2759"/>
<dbReference type="Proteomes" id="UP000001058">
    <property type="component" value="Unassembled WGS sequence"/>
</dbReference>
<accession>D8UDV2</accession>
<evidence type="ECO:0000313" key="3">
    <source>
        <dbReference type="Proteomes" id="UP000001058"/>
    </source>
</evidence>
<dbReference type="AlphaFoldDB" id="D8UDV2"/>
<feature type="chain" id="PRO_5003124407" evidence="1">
    <location>
        <begin position="20"/>
        <end position="282"/>
    </location>
</feature>
<gene>
    <name evidence="2" type="ORF">VOLCADRAFT_97868</name>
</gene>
<evidence type="ECO:0000256" key="1">
    <source>
        <dbReference type="SAM" id="SignalP"/>
    </source>
</evidence>
<reference evidence="2 3" key="1">
    <citation type="journal article" date="2010" name="Science">
        <title>Genomic analysis of organismal complexity in the multicellular green alga Volvox carteri.</title>
        <authorList>
            <person name="Prochnik S.E."/>
            <person name="Umen J."/>
            <person name="Nedelcu A.M."/>
            <person name="Hallmann A."/>
            <person name="Miller S.M."/>
            <person name="Nishii I."/>
            <person name="Ferris P."/>
            <person name="Kuo A."/>
            <person name="Mitros T."/>
            <person name="Fritz-Laylin L.K."/>
            <person name="Hellsten U."/>
            <person name="Chapman J."/>
            <person name="Simakov O."/>
            <person name="Rensing S.A."/>
            <person name="Terry A."/>
            <person name="Pangilinan J."/>
            <person name="Kapitonov V."/>
            <person name="Jurka J."/>
            <person name="Salamov A."/>
            <person name="Shapiro H."/>
            <person name="Schmutz J."/>
            <person name="Grimwood J."/>
            <person name="Lindquist E."/>
            <person name="Lucas S."/>
            <person name="Grigoriev I.V."/>
            <person name="Schmitt R."/>
            <person name="Kirk D."/>
            <person name="Rokhsar D.S."/>
        </authorList>
    </citation>
    <scope>NUCLEOTIDE SEQUENCE [LARGE SCALE GENOMIC DNA]</scope>
    <source>
        <strain evidence="3">f. Nagariensis / Eve</strain>
    </source>
</reference>
<keyword evidence="1" id="KW-0732">Signal</keyword>
<dbReference type="KEGG" id="vcn:VOLCADRAFT_97868"/>
<name>D8UDV2_VOLCA</name>
<dbReference type="GeneID" id="9622578"/>
<dbReference type="EMBL" id="GL378386">
    <property type="protein sequence ID" value="EFJ42110.1"/>
    <property type="molecule type" value="Genomic_DNA"/>
</dbReference>
<dbReference type="InParanoid" id="D8UDV2"/>
<dbReference type="eggNOG" id="ENOG502QRH7">
    <property type="taxonomic scope" value="Eukaryota"/>
</dbReference>
<proteinExistence type="predicted"/>
<feature type="signal peptide" evidence="1">
    <location>
        <begin position="1"/>
        <end position="19"/>
    </location>
</feature>
<keyword evidence="3" id="KW-1185">Reference proteome</keyword>
<organism evidence="3">
    <name type="scientific">Volvox carteri f. nagariensis</name>
    <dbReference type="NCBI Taxonomy" id="3068"/>
    <lineage>
        <taxon>Eukaryota</taxon>
        <taxon>Viridiplantae</taxon>
        <taxon>Chlorophyta</taxon>
        <taxon>core chlorophytes</taxon>
        <taxon>Chlorophyceae</taxon>
        <taxon>CS clade</taxon>
        <taxon>Chlamydomonadales</taxon>
        <taxon>Volvocaceae</taxon>
        <taxon>Volvox</taxon>
    </lineage>
</organism>
<evidence type="ECO:0000313" key="2">
    <source>
        <dbReference type="EMBL" id="EFJ42110.1"/>
    </source>
</evidence>
<dbReference type="RefSeq" id="XP_002956807.1">
    <property type="nucleotide sequence ID" value="XM_002956761.1"/>
</dbReference>